<dbReference type="InterPro" id="IPR036388">
    <property type="entry name" value="WH-like_DNA-bd_sf"/>
</dbReference>
<dbReference type="GO" id="GO:0010288">
    <property type="term" value="P:response to lead ion"/>
    <property type="evidence" value="ECO:0007669"/>
    <property type="project" value="TreeGrafter"/>
</dbReference>
<dbReference type="AlphaFoldDB" id="A0A431UE07"/>
<feature type="domain" description="HTH arsR-type" evidence="2">
    <location>
        <begin position="1"/>
        <end position="94"/>
    </location>
</feature>
<name>A0A431UE07_9BACI</name>
<organism evidence="3 4">
    <name type="scientific">Lysinibacillus telephonicus</name>
    <dbReference type="NCBI Taxonomy" id="1714840"/>
    <lineage>
        <taxon>Bacteria</taxon>
        <taxon>Bacillati</taxon>
        <taxon>Bacillota</taxon>
        <taxon>Bacilli</taxon>
        <taxon>Bacillales</taxon>
        <taxon>Bacillaceae</taxon>
        <taxon>Lysinibacillus</taxon>
    </lineage>
</organism>
<dbReference type="PANTHER" id="PTHR39168">
    <property type="entry name" value="TRANSCRIPTIONAL REGULATOR-RELATED"/>
    <property type="match status" value="1"/>
</dbReference>
<dbReference type="GO" id="GO:0097063">
    <property type="term" value="F:cadmium ion sensor activity"/>
    <property type="evidence" value="ECO:0007669"/>
    <property type="project" value="TreeGrafter"/>
</dbReference>
<dbReference type="OrthoDB" id="9797716at2"/>
<keyword evidence="1" id="KW-0238">DNA-binding</keyword>
<dbReference type="PROSITE" id="PS50987">
    <property type="entry name" value="HTH_ARSR_2"/>
    <property type="match status" value="1"/>
</dbReference>
<dbReference type="SUPFAM" id="SSF46785">
    <property type="entry name" value="Winged helix' DNA-binding domain"/>
    <property type="match status" value="1"/>
</dbReference>
<proteinExistence type="predicted"/>
<dbReference type="InterPro" id="IPR001845">
    <property type="entry name" value="HTH_ArsR_DNA-bd_dom"/>
</dbReference>
<evidence type="ECO:0000313" key="3">
    <source>
        <dbReference type="EMBL" id="RTQ87480.1"/>
    </source>
</evidence>
<dbReference type="InterPro" id="IPR011991">
    <property type="entry name" value="ArsR-like_HTH"/>
</dbReference>
<comment type="caution">
    <text evidence="3">The sequence shown here is derived from an EMBL/GenBank/DDBJ whole genome shotgun (WGS) entry which is preliminary data.</text>
</comment>
<gene>
    <name evidence="3" type="ORF">EKG35_19070</name>
</gene>
<evidence type="ECO:0000313" key="4">
    <source>
        <dbReference type="Proteomes" id="UP000276349"/>
    </source>
</evidence>
<dbReference type="EMBL" id="RXNR01000095">
    <property type="protein sequence ID" value="RTQ87480.1"/>
    <property type="molecule type" value="Genomic_DNA"/>
</dbReference>
<dbReference type="InterPro" id="IPR036390">
    <property type="entry name" value="WH_DNA-bd_sf"/>
</dbReference>
<dbReference type="GO" id="GO:0003677">
    <property type="term" value="F:DNA binding"/>
    <property type="evidence" value="ECO:0007669"/>
    <property type="project" value="UniProtKB-KW"/>
</dbReference>
<dbReference type="CDD" id="cd00090">
    <property type="entry name" value="HTH_ARSR"/>
    <property type="match status" value="1"/>
</dbReference>
<dbReference type="RefSeq" id="WP_126296133.1">
    <property type="nucleotide sequence ID" value="NZ_CP155468.1"/>
</dbReference>
<dbReference type="Pfam" id="PF12840">
    <property type="entry name" value="HTH_20"/>
    <property type="match status" value="1"/>
</dbReference>
<protein>
    <submittedName>
        <fullName evidence="3">ArsR family transcriptional regulator</fullName>
    </submittedName>
</protein>
<dbReference type="GO" id="GO:0032791">
    <property type="term" value="F:lead ion binding"/>
    <property type="evidence" value="ECO:0007669"/>
    <property type="project" value="TreeGrafter"/>
</dbReference>
<dbReference type="PANTHER" id="PTHR39168:SF1">
    <property type="entry name" value="TRANSCRIPTIONAL REGULATORY PROTEIN"/>
    <property type="match status" value="1"/>
</dbReference>
<dbReference type="Proteomes" id="UP000276349">
    <property type="component" value="Unassembled WGS sequence"/>
</dbReference>
<dbReference type="GO" id="GO:0046686">
    <property type="term" value="P:response to cadmium ion"/>
    <property type="evidence" value="ECO:0007669"/>
    <property type="project" value="TreeGrafter"/>
</dbReference>
<dbReference type="Gene3D" id="1.10.10.10">
    <property type="entry name" value="Winged helix-like DNA-binding domain superfamily/Winged helix DNA-binding domain"/>
    <property type="match status" value="1"/>
</dbReference>
<reference evidence="3 4" key="1">
    <citation type="submission" date="2018-12" db="EMBL/GenBank/DDBJ databases">
        <authorList>
            <person name="Yu L."/>
        </authorList>
    </citation>
    <scope>NUCLEOTIDE SEQUENCE [LARGE SCALE GENOMIC DNA]</scope>
    <source>
        <strain evidence="3 4">S5H2222</strain>
    </source>
</reference>
<dbReference type="SMART" id="SM00418">
    <property type="entry name" value="HTH_ARSR"/>
    <property type="match status" value="1"/>
</dbReference>
<evidence type="ECO:0000256" key="1">
    <source>
        <dbReference type="ARBA" id="ARBA00023125"/>
    </source>
</evidence>
<accession>A0A431UE07</accession>
<sequence length="230" mass="25874">MTINPNISALTSLLSEKSRATILAGLMDGKFHTASELAYMAGIKPQTASFHLAKLVENNIVISENNGRFRYFQLANQEVANTLEILMAISPPPEIRSLKQSSQLKKLENARTCYDHLAGRISVKLTNAMHNLEYIERKDKNFIVTPKGEIFFKNLGVDLLALSKKRRSFSHACLDWSERTHHIGGALGNGLFERYMELKWIESKANSREITITPLGKEGFKNYFGIDATN</sequence>
<keyword evidence="4" id="KW-1185">Reference proteome</keyword>
<evidence type="ECO:0000259" key="2">
    <source>
        <dbReference type="PROSITE" id="PS50987"/>
    </source>
</evidence>
<dbReference type="GO" id="GO:0003700">
    <property type="term" value="F:DNA-binding transcription factor activity"/>
    <property type="evidence" value="ECO:0007669"/>
    <property type="project" value="InterPro"/>
</dbReference>
<dbReference type="InterPro" id="IPR052543">
    <property type="entry name" value="HTH_Metal-responsive_Reg"/>
</dbReference>